<evidence type="ECO:0000313" key="2">
    <source>
        <dbReference type="EMBL" id="EPP24106.1"/>
    </source>
</evidence>
<evidence type="ECO:0000313" key="3">
    <source>
        <dbReference type="Proteomes" id="UP000014854"/>
    </source>
</evidence>
<feature type="chain" id="PRO_5004542822" evidence="1">
    <location>
        <begin position="33"/>
        <end position="155"/>
    </location>
</feature>
<comment type="caution">
    <text evidence="2">The sequence shown here is derived from an EMBL/GenBank/DDBJ whole genome shotgun (WGS) entry which is preliminary data.</text>
</comment>
<organism evidence="2 3">
    <name type="scientific">Vibrio fluvialis PG41</name>
    <dbReference type="NCBI Taxonomy" id="1336752"/>
    <lineage>
        <taxon>Bacteria</taxon>
        <taxon>Pseudomonadati</taxon>
        <taxon>Pseudomonadota</taxon>
        <taxon>Gammaproteobacteria</taxon>
        <taxon>Vibrionales</taxon>
        <taxon>Vibrionaceae</taxon>
        <taxon>Vibrio</taxon>
    </lineage>
</organism>
<gene>
    <name evidence="2" type="ORF">L910_2932</name>
</gene>
<protein>
    <submittedName>
        <fullName evidence="2">Excinuclease ATPase subunit</fullName>
    </submittedName>
</protein>
<sequence length="155" mass="16976">MPQFHHFQDKTMKKILPAILSALVLCSASAYARDDIGNYSIKDALSQEAAKAKLGDDIRFFFGDQKHPKVVKAMGEFKTNKKTNSFNKTDEEACQWVFLSAMLALKDRAVKEGGNAVINIKSNYKNNLTSNKETFQCGAGAVIAGVALTGEVVKL</sequence>
<dbReference type="Proteomes" id="UP000014854">
    <property type="component" value="Unassembled WGS sequence"/>
</dbReference>
<reference evidence="2 3" key="1">
    <citation type="journal article" date="2013" name="Gut Pathog.">
        <title>Evidence of a new metabolic capacity in an emerging diarrheal pathogen: lessons from the draft genomes of Vibrio fluvialis strains PG41 and I21563.</title>
        <authorList>
            <person name="Khatri I."/>
            <person name="Mahajan S."/>
            <person name="Dureja C."/>
            <person name="Subramanian S."/>
            <person name="Raychaudhuri S."/>
        </authorList>
    </citation>
    <scope>NUCLEOTIDE SEQUENCE [LARGE SCALE GENOMIC DNA]</scope>
    <source>
        <strain evidence="2 3">PG41</strain>
    </source>
</reference>
<accession>S7JJ48</accession>
<dbReference type="PATRIC" id="fig|1336752.4.peg.980"/>
<evidence type="ECO:0000256" key="1">
    <source>
        <dbReference type="SAM" id="SignalP"/>
    </source>
</evidence>
<dbReference type="EMBL" id="ASXS01000003">
    <property type="protein sequence ID" value="EPP24106.1"/>
    <property type="molecule type" value="Genomic_DNA"/>
</dbReference>
<proteinExistence type="predicted"/>
<name>S7JJ48_VIBFL</name>
<feature type="signal peptide" evidence="1">
    <location>
        <begin position="1"/>
        <end position="32"/>
    </location>
</feature>
<keyword evidence="1" id="KW-0732">Signal</keyword>
<dbReference type="AlphaFoldDB" id="S7JJ48"/>